<proteinExistence type="predicted"/>
<accession>A0AAU7AQD2</accession>
<dbReference type="Pfam" id="PF19040">
    <property type="entry name" value="SGNH"/>
    <property type="match status" value="1"/>
</dbReference>
<feature type="region of interest" description="Disordered" evidence="1">
    <location>
        <begin position="349"/>
        <end position="401"/>
    </location>
</feature>
<evidence type="ECO:0000256" key="2">
    <source>
        <dbReference type="SAM" id="SignalP"/>
    </source>
</evidence>
<evidence type="ECO:0000313" key="4">
    <source>
        <dbReference type="EMBL" id="XAY03888.1"/>
    </source>
</evidence>
<dbReference type="InterPro" id="IPR043968">
    <property type="entry name" value="SGNH"/>
</dbReference>
<evidence type="ECO:0000259" key="3">
    <source>
        <dbReference type="Pfam" id="PF19040"/>
    </source>
</evidence>
<evidence type="ECO:0000256" key="1">
    <source>
        <dbReference type="SAM" id="MobiDB-lite"/>
    </source>
</evidence>
<gene>
    <name evidence="4" type="ORF">DSM112329_00711</name>
</gene>
<feature type="compositionally biased region" description="Pro residues" evidence="1">
    <location>
        <begin position="365"/>
        <end position="391"/>
    </location>
</feature>
<dbReference type="EMBL" id="CP114014">
    <property type="protein sequence ID" value="XAY03888.1"/>
    <property type="molecule type" value="Genomic_DNA"/>
</dbReference>
<feature type="signal peptide" evidence="2">
    <location>
        <begin position="1"/>
        <end position="49"/>
    </location>
</feature>
<feature type="compositionally biased region" description="Low complexity" evidence="1">
    <location>
        <begin position="392"/>
        <end position="401"/>
    </location>
</feature>
<sequence length="401" mass="42375">MYASLLARIASTRAPGRGRCTPRPHPALKLAGAGILLALSVGSPAPALAAAGESGPPPKAPACFGAAARDLLHPCSNSALRFRVTPTPDNALIEPNAECVTVSLISKPFVCSFGFTPPEAARAAGTIALVGDSHAAHWRAALDPFAKAREWTGYSLTRSSCPFSTTTPVLEESTRRACVKWNPQVQAWFRRHKEVSTVFLSEHIQVRVTDSKKRGQYEAKVRGYMNQMSALPASVTRVVVIKDTPRATGKTAACVAGAVRKKQRAGTACAIPRSFSVKPDPAVEAVRRLKSPRYMAVDLTSFFCSSRFCFPVIGGVLVFKDPGHITRAFGETLAPYLQRAVEKLAPFKPLTEPAPQAPSQLDPPATTPAPQPTPTPEPAPATPPVTDPAPVAPAAAASPAA</sequence>
<organism evidence="4">
    <name type="scientific">Paraconexibacter sp. AEG42_29</name>
    <dbReference type="NCBI Taxonomy" id="2997339"/>
    <lineage>
        <taxon>Bacteria</taxon>
        <taxon>Bacillati</taxon>
        <taxon>Actinomycetota</taxon>
        <taxon>Thermoleophilia</taxon>
        <taxon>Solirubrobacterales</taxon>
        <taxon>Paraconexibacteraceae</taxon>
        <taxon>Paraconexibacter</taxon>
    </lineage>
</organism>
<dbReference type="KEGG" id="parq:DSM112329_00711"/>
<dbReference type="RefSeq" id="WP_354700436.1">
    <property type="nucleotide sequence ID" value="NZ_CP114014.1"/>
</dbReference>
<feature type="chain" id="PRO_5043481664" evidence="2">
    <location>
        <begin position="50"/>
        <end position="401"/>
    </location>
</feature>
<protein>
    <submittedName>
        <fullName evidence="4">O-antigen acetylase</fullName>
    </submittedName>
</protein>
<dbReference type="AlphaFoldDB" id="A0AAU7AQD2"/>
<reference evidence="4" key="1">
    <citation type="submission" date="2022-12" db="EMBL/GenBank/DDBJ databases">
        <title>Paraconexibacter alkalitolerans sp. nov. and Baekduia alba sp. nov., isolated from soil and emended description of the genera Paraconexibacter (Chun et al., 2020) and Baekduia (An et al., 2020).</title>
        <authorList>
            <person name="Vieira S."/>
            <person name="Huber K.J."/>
            <person name="Geppert A."/>
            <person name="Wolf J."/>
            <person name="Neumann-Schaal M."/>
            <person name="Muesken M."/>
            <person name="Overmann J."/>
        </authorList>
    </citation>
    <scope>NUCLEOTIDE SEQUENCE</scope>
    <source>
        <strain evidence="4">AEG42_29</strain>
    </source>
</reference>
<feature type="domain" description="SGNH" evidence="3">
    <location>
        <begin position="120"/>
        <end position="337"/>
    </location>
</feature>
<keyword evidence="2" id="KW-0732">Signal</keyword>
<name>A0AAU7AQD2_9ACTN</name>